<keyword evidence="3" id="KW-1185">Reference proteome</keyword>
<comment type="caution">
    <text evidence="2">The sequence shown here is derived from an EMBL/GenBank/DDBJ whole genome shotgun (WGS) entry which is preliminary data.</text>
</comment>
<dbReference type="GeneID" id="71997668"/>
<evidence type="ECO:0000313" key="3">
    <source>
        <dbReference type="Proteomes" id="UP000814176"/>
    </source>
</evidence>
<evidence type="ECO:0000259" key="1">
    <source>
        <dbReference type="PROSITE" id="PS50181"/>
    </source>
</evidence>
<dbReference type="SUPFAM" id="SSF81383">
    <property type="entry name" value="F-box domain"/>
    <property type="match status" value="1"/>
</dbReference>
<sequence length="476" mass="53537">MSDRCAAKLSPEPSTPGIREPLVTVNDLPADVLLLVFCAVRDTESHCTPWALASVCHTWRELVENVSSFWTRLVIWVDEPNGPLPLARIRKYLACSRELPIDIFISRRREWQPPMGTDHEEKARVKAIMDVLAPHMKRWRSLLLRLLHSDSLPLPRIDLVGHADKLKILSLDSIIDDSAASDEAASPITGEFHTPELTELFMKGVHFREVYVKPCLQMSQFPPPPTLQSICISKYESHHPPFPLVDLLLCLLHCVMTHLRLADLALDCSYTGPPILETTYTRLGSVAFFDITGNVLAEFHRLLSHPVFAKVSYTRCSKDDNAILGASYSLDIEGITDAMTLLKLLLSAVRSPHLCYEVSFKDCDGLSSEVMKPLSRPFATPHGEQWPACPYIKALTFQGCKRFHSSALRSLLQARYDAHAASGSVGEDEPGFMVSAVKELYVTDCCELAQEDLEWFDRHVAVVRWDDWTGGYDRRS</sequence>
<evidence type="ECO:0000313" key="2">
    <source>
        <dbReference type="EMBL" id="KAH9842328.1"/>
    </source>
</evidence>
<proteinExistence type="predicted"/>
<feature type="domain" description="F-box" evidence="1">
    <location>
        <begin position="22"/>
        <end position="73"/>
    </location>
</feature>
<dbReference type="InterPro" id="IPR036047">
    <property type="entry name" value="F-box-like_dom_sf"/>
</dbReference>
<reference evidence="2 3" key="1">
    <citation type="journal article" date="2021" name="Environ. Microbiol.">
        <title>Gene family expansions and transcriptome signatures uncover fungal adaptations to wood decay.</title>
        <authorList>
            <person name="Hage H."/>
            <person name="Miyauchi S."/>
            <person name="Viragh M."/>
            <person name="Drula E."/>
            <person name="Min B."/>
            <person name="Chaduli D."/>
            <person name="Navarro D."/>
            <person name="Favel A."/>
            <person name="Norest M."/>
            <person name="Lesage-Meessen L."/>
            <person name="Balint B."/>
            <person name="Merenyi Z."/>
            <person name="de Eugenio L."/>
            <person name="Morin E."/>
            <person name="Martinez A.T."/>
            <person name="Baldrian P."/>
            <person name="Stursova M."/>
            <person name="Martinez M.J."/>
            <person name="Novotny C."/>
            <person name="Magnuson J.K."/>
            <person name="Spatafora J.W."/>
            <person name="Maurice S."/>
            <person name="Pangilinan J."/>
            <person name="Andreopoulos W."/>
            <person name="LaButti K."/>
            <person name="Hundley H."/>
            <person name="Na H."/>
            <person name="Kuo A."/>
            <person name="Barry K."/>
            <person name="Lipzen A."/>
            <person name="Henrissat B."/>
            <person name="Riley R."/>
            <person name="Ahrendt S."/>
            <person name="Nagy L.G."/>
            <person name="Grigoriev I.V."/>
            <person name="Martin F."/>
            <person name="Rosso M.N."/>
        </authorList>
    </citation>
    <scope>NUCLEOTIDE SEQUENCE [LARGE SCALE GENOMIC DNA]</scope>
    <source>
        <strain evidence="2 3">CIRM-BRFM 1785</strain>
    </source>
</reference>
<gene>
    <name evidence="2" type="ORF">C8Q71DRAFT_198899</name>
</gene>
<dbReference type="Proteomes" id="UP000814176">
    <property type="component" value="Unassembled WGS sequence"/>
</dbReference>
<dbReference type="InterPro" id="IPR001810">
    <property type="entry name" value="F-box_dom"/>
</dbReference>
<organism evidence="2 3">
    <name type="scientific">Rhodofomes roseus</name>
    <dbReference type="NCBI Taxonomy" id="34475"/>
    <lineage>
        <taxon>Eukaryota</taxon>
        <taxon>Fungi</taxon>
        <taxon>Dikarya</taxon>
        <taxon>Basidiomycota</taxon>
        <taxon>Agaricomycotina</taxon>
        <taxon>Agaricomycetes</taxon>
        <taxon>Polyporales</taxon>
        <taxon>Rhodofomes</taxon>
    </lineage>
</organism>
<protein>
    <recommendedName>
        <fullName evidence="1">F-box domain-containing protein</fullName>
    </recommendedName>
</protein>
<dbReference type="PROSITE" id="PS50181">
    <property type="entry name" value="FBOX"/>
    <property type="match status" value="1"/>
</dbReference>
<dbReference type="EMBL" id="JADCUA010000002">
    <property type="protein sequence ID" value="KAH9842328.1"/>
    <property type="molecule type" value="Genomic_DNA"/>
</dbReference>
<accession>A0ABQ8KTB9</accession>
<dbReference type="RefSeq" id="XP_047783375.1">
    <property type="nucleotide sequence ID" value="XM_047916936.1"/>
</dbReference>
<name>A0ABQ8KTB9_9APHY</name>